<protein>
    <submittedName>
        <fullName evidence="1">Uncharacterized protein</fullName>
    </submittedName>
</protein>
<keyword evidence="2" id="KW-1185">Reference proteome</keyword>
<gene>
    <name evidence="1" type="ORF">NQ318_019531</name>
</gene>
<dbReference type="Proteomes" id="UP001162162">
    <property type="component" value="Unassembled WGS sequence"/>
</dbReference>
<reference evidence="1" key="1">
    <citation type="journal article" date="2023" name="Insect Mol. Biol.">
        <title>Genome sequencing provides insights into the evolution of gene families encoding plant cell wall-degrading enzymes in longhorned beetles.</title>
        <authorList>
            <person name="Shin N.R."/>
            <person name="Okamura Y."/>
            <person name="Kirsch R."/>
            <person name="Pauchet Y."/>
        </authorList>
    </citation>
    <scope>NUCLEOTIDE SEQUENCE</scope>
    <source>
        <strain evidence="1">AMC_N1</strain>
    </source>
</reference>
<evidence type="ECO:0000313" key="1">
    <source>
        <dbReference type="EMBL" id="KAJ8938190.1"/>
    </source>
</evidence>
<dbReference type="AlphaFoldDB" id="A0AAV8XI19"/>
<comment type="caution">
    <text evidence="1">The sequence shown here is derived from an EMBL/GenBank/DDBJ whole genome shotgun (WGS) entry which is preliminary data.</text>
</comment>
<name>A0AAV8XI19_9CUCU</name>
<accession>A0AAV8XI19</accession>
<dbReference type="EMBL" id="JAPWTK010000579">
    <property type="protein sequence ID" value="KAJ8938190.1"/>
    <property type="molecule type" value="Genomic_DNA"/>
</dbReference>
<proteinExistence type="predicted"/>
<evidence type="ECO:0000313" key="2">
    <source>
        <dbReference type="Proteomes" id="UP001162162"/>
    </source>
</evidence>
<organism evidence="1 2">
    <name type="scientific">Aromia moschata</name>
    <dbReference type="NCBI Taxonomy" id="1265417"/>
    <lineage>
        <taxon>Eukaryota</taxon>
        <taxon>Metazoa</taxon>
        <taxon>Ecdysozoa</taxon>
        <taxon>Arthropoda</taxon>
        <taxon>Hexapoda</taxon>
        <taxon>Insecta</taxon>
        <taxon>Pterygota</taxon>
        <taxon>Neoptera</taxon>
        <taxon>Endopterygota</taxon>
        <taxon>Coleoptera</taxon>
        <taxon>Polyphaga</taxon>
        <taxon>Cucujiformia</taxon>
        <taxon>Chrysomeloidea</taxon>
        <taxon>Cerambycidae</taxon>
        <taxon>Cerambycinae</taxon>
        <taxon>Callichromatini</taxon>
        <taxon>Aromia</taxon>
    </lineage>
</organism>
<sequence>MLAAFYLGRPKGPFISRWYWRSLTDAAKKARLSLTSSRKEEKKENINIDGQIYGAGIAD</sequence>